<dbReference type="Proteomes" id="UP001305702">
    <property type="component" value="Chromosome"/>
</dbReference>
<name>A0AA96LHJ0_9BACL</name>
<dbReference type="CDD" id="cd02440">
    <property type="entry name" value="AdoMet_MTases"/>
    <property type="match status" value="1"/>
</dbReference>
<dbReference type="EMBL" id="CP130318">
    <property type="protein sequence ID" value="WNQ14244.1"/>
    <property type="molecule type" value="Genomic_DNA"/>
</dbReference>
<dbReference type="AlphaFoldDB" id="A0AA96LHJ0"/>
<dbReference type="Pfam" id="PF08241">
    <property type="entry name" value="Methyltransf_11"/>
    <property type="match status" value="1"/>
</dbReference>
<feature type="domain" description="Methyltransferase type 11" evidence="1">
    <location>
        <begin position="37"/>
        <end position="131"/>
    </location>
</feature>
<keyword evidence="2" id="KW-0489">Methyltransferase</keyword>
<accession>A0AA96LHJ0</accession>
<dbReference type="SUPFAM" id="SSF53335">
    <property type="entry name" value="S-adenosyl-L-methionine-dependent methyltransferases"/>
    <property type="match status" value="1"/>
</dbReference>
<reference evidence="2 3" key="1">
    <citation type="submission" date="2022-02" db="EMBL/GenBank/DDBJ databases">
        <title>Paenibacillus sp. MBLB1776 Whole Genome Shotgun Sequencing.</title>
        <authorList>
            <person name="Hwang C.Y."/>
            <person name="Cho E.-S."/>
            <person name="Seo M.-J."/>
        </authorList>
    </citation>
    <scope>NUCLEOTIDE SEQUENCE [LARGE SCALE GENOMIC DNA]</scope>
    <source>
        <strain evidence="2 3">MBLB1776</strain>
    </source>
</reference>
<evidence type="ECO:0000313" key="2">
    <source>
        <dbReference type="EMBL" id="WNQ14244.1"/>
    </source>
</evidence>
<protein>
    <submittedName>
        <fullName evidence="2">Methyltransferase domain-containing protein</fullName>
    </submittedName>
</protein>
<dbReference type="InterPro" id="IPR029063">
    <property type="entry name" value="SAM-dependent_MTases_sf"/>
</dbReference>
<dbReference type="GO" id="GO:0032259">
    <property type="term" value="P:methylation"/>
    <property type="evidence" value="ECO:0007669"/>
    <property type="project" value="UniProtKB-KW"/>
</dbReference>
<dbReference type="PANTHER" id="PTHR45036:SF1">
    <property type="entry name" value="METHYLTRANSFERASE LIKE 7A"/>
    <property type="match status" value="1"/>
</dbReference>
<keyword evidence="3" id="KW-1185">Reference proteome</keyword>
<dbReference type="InterPro" id="IPR013216">
    <property type="entry name" value="Methyltransf_11"/>
</dbReference>
<dbReference type="GO" id="GO:0008757">
    <property type="term" value="F:S-adenosylmethionine-dependent methyltransferase activity"/>
    <property type="evidence" value="ECO:0007669"/>
    <property type="project" value="InterPro"/>
</dbReference>
<dbReference type="InterPro" id="IPR052356">
    <property type="entry name" value="Thiol_S-MT"/>
</dbReference>
<proteinExistence type="predicted"/>
<gene>
    <name evidence="2" type="ORF">MJA45_13885</name>
</gene>
<evidence type="ECO:0000259" key="1">
    <source>
        <dbReference type="Pfam" id="PF08241"/>
    </source>
</evidence>
<evidence type="ECO:0000313" key="3">
    <source>
        <dbReference type="Proteomes" id="UP001305702"/>
    </source>
</evidence>
<organism evidence="2 3">
    <name type="scientific">Paenibacillus aurantius</name>
    <dbReference type="NCBI Taxonomy" id="2918900"/>
    <lineage>
        <taxon>Bacteria</taxon>
        <taxon>Bacillati</taxon>
        <taxon>Bacillota</taxon>
        <taxon>Bacilli</taxon>
        <taxon>Bacillales</taxon>
        <taxon>Paenibacillaceae</taxon>
        <taxon>Paenibacillus</taxon>
    </lineage>
</organism>
<keyword evidence="2" id="KW-0808">Transferase</keyword>
<dbReference type="PANTHER" id="PTHR45036">
    <property type="entry name" value="METHYLTRANSFERASE LIKE 7B"/>
    <property type="match status" value="1"/>
</dbReference>
<sequence>MMTFFSRNYDRLMGPLENKIIRSFRERLLRTVKGNVLEIGSGTGLNFSCYREADQVVAIEPNRVMREKSMIRAEQASVPIEVVGAGAEKLPFEDQTFDAVVGTLVLCTIPDPESALLEMKRVCKTGGTLVFLEHVRMNHALWGRLQDWLTPAWSRVCDGCHLNRNAVDMIQKAGFRIVTVEKKYKGLVVVIHAEK</sequence>
<dbReference type="Gene3D" id="3.40.50.150">
    <property type="entry name" value="Vaccinia Virus protein VP39"/>
    <property type="match status" value="1"/>
</dbReference>
<dbReference type="KEGG" id="paun:MJA45_13885"/>